<keyword evidence="1" id="KW-1015">Disulfide bond</keyword>
<gene>
    <name evidence="7" type="ORF">MCOR_48743</name>
</gene>
<dbReference type="InterPro" id="IPR036179">
    <property type="entry name" value="Ig-like_dom_sf"/>
</dbReference>
<accession>A0A6J8E7K5</accession>
<dbReference type="SUPFAM" id="SSF48726">
    <property type="entry name" value="Immunoglobulin"/>
    <property type="match status" value="1"/>
</dbReference>
<dbReference type="OrthoDB" id="6063046at2759"/>
<dbReference type="Proteomes" id="UP000507470">
    <property type="component" value="Unassembled WGS sequence"/>
</dbReference>
<protein>
    <submittedName>
        <fullName evidence="7">Uncharacterized protein</fullName>
    </submittedName>
</protein>
<dbReference type="PROSITE" id="PS50026">
    <property type="entry name" value="EGF_3"/>
    <property type="match status" value="1"/>
</dbReference>
<proteinExistence type="predicted"/>
<dbReference type="PROSITE" id="PS00022">
    <property type="entry name" value="EGF_1"/>
    <property type="match status" value="1"/>
</dbReference>
<dbReference type="PROSITE" id="PS50835">
    <property type="entry name" value="IG_LIKE"/>
    <property type="match status" value="1"/>
</dbReference>
<evidence type="ECO:0000256" key="2">
    <source>
        <dbReference type="SAM" id="MobiDB-lite"/>
    </source>
</evidence>
<dbReference type="CDD" id="cd00054">
    <property type="entry name" value="EGF_CA"/>
    <property type="match status" value="1"/>
</dbReference>
<evidence type="ECO:0000313" key="7">
    <source>
        <dbReference type="EMBL" id="CAC5416096.1"/>
    </source>
</evidence>
<evidence type="ECO:0000259" key="4">
    <source>
        <dbReference type="PROSITE" id="PS50026"/>
    </source>
</evidence>
<dbReference type="PROSITE" id="PS01186">
    <property type="entry name" value="EGF_2"/>
    <property type="match status" value="1"/>
</dbReference>
<keyword evidence="1" id="KW-0245">EGF-like domain</keyword>
<dbReference type="PROSITE" id="PS51034">
    <property type="entry name" value="ZP_2"/>
    <property type="match status" value="1"/>
</dbReference>
<feature type="region of interest" description="Disordered" evidence="2">
    <location>
        <begin position="285"/>
        <end position="308"/>
    </location>
</feature>
<feature type="signal peptide" evidence="3">
    <location>
        <begin position="1"/>
        <end position="26"/>
    </location>
</feature>
<evidence type="ECO:0000313" key="8">
    <source>
        <dbReference type="Proteomes" id="UP000507470"/>
    </source>
</evidence>
<feature type="disulfide bond" evidence="1">
    <location>
        <begin position="57"/>
        <end position="66"/>
    </location>
</feature>
<feature type="chain" id="PRO_5026782675" evidence="3">
    <location>
        <begin position="27"/>
        <end position="418"/>
    </location>
</feature>
<dbReference type="Pfam" id="PF25272">
    <property type="entry name" value="VERL_C"/>
    <property type="match status" value="1"/>
</dbReference>
<dbReference type="InterPro" id="IPR003599">
    <property type="entry name" value="Ig_sub"/>
</dbReference>
<dbReference type="InterPro" id="IPR057371">
    <property type="entry name" value="VERL_C"/>
</dbReference>
<reference evidence="7 8" key="1">
    <citation type="submission" date="2020-06" db="EMBL/GenBank/DDBJ databases">
        <authorList>
            <person name="Li R."/>
            <person name="Bekaert M."/>
        </authorList>
    </citation>
    <scope>NUCLEOTIDE SEQUENCE [LARGE SCALE GENOMIC DNA]</scope>
    <source>
        <strain evidence="8">wild</strain>
    </source>
</reference>
<dbReference type="SMART" id="SM00181">
    <property type="entry name" value="EGF"/>
    <property type="match status" value="1"/>
</dbReference>
<dbReference type="SUPFAM" id="SSF57196">
    <property type="entry name" value="EGF/Laminin"/>
    <property type="match status" value="1"/>
</dbReference>
<dbReference type="Gene3D" id="2.10.25.10">
    <property type="entry name" value="Laminin"/>
    <property type="match status" value="1"/>
</dbReference>
<dbReference type="InterPro" id="IPR000742">
    <property type="entry name" value="EGF"/>
</dbReference>
<evidence type="ECO:0000259" key="5">
    <source>
        <dbReference type="PROSITE" id="PS50835"/>
    </source>
</evidence>
<feature type="domain" description="ZP" evidence="6">
    <location>
        <begin position="170"/>
        <end position="418"/>
    </location>
</feature>
<dbReference type="SMART" id="SM00409">
    <property type="entry name" value="IG"/>
    <property type="match status" value="1"/>
</dbReference>
<organism evidence="7 8">
    <name type="scientific">Mytilus coruscus</name>
    <name type="common">Sea mussel</name>
    <dbReference type="NCBI Taxonomy" id="42192"/>
    <lineage>
        <taxon>Eukaryota</taxon>
        <taxon>Metazoa</taxon>
        <taxon>Spiralia</taxon>
        <taxon>Lophotrochozoa</taxon>
        <taxon>Mollusca</taxon>
        <taxon>Bivalvia</taxon>
        <taxon>Autobranchia</taxon>
        <taxon>Pteriomorphia</taxon>
        <taxon>Mytilida</taxon>
        <taxon>Mytiloidea</taxon>
        <taxon>Mytilidae</taxon>
        <taxon>Mytilinae</taxon>
        <taxon>Mytilus</taxon>
    </lineage>
</organism>
<comment type="caution">
    <text evidence="1">Lacks conserved residue(s) required for the propagation of feature annotation.</text>
</comment>
<evidence type="ECO:0000256" key="1">
    <source>
        <dbReference type="PROSITE-ProRule" id="PRU00076"/>
    </source>
</evidence>
<keyword evidence="8" id="KW-1185">Reference proteome</keyword>
<feature type="domain" description="Ig-like" evidence="5">
    <location>
        <begin position="80"/>
        <end position="163"/>
    </location>
</feature>
<dbReference type="InterPro" id="IPR001507">
    <property type="entry name" value="ZP_dom"/>
</dbReference>
<feature type="compositionally biased region" description="Polar residues" evidence="2">
    <location>
        <begin position="289"/>
        <end position="304"/>
    </location>
</feature>
<dbReference type="Pfam" id="PF00008">
    <property type="entry name" value="EGF"/>
    <property type="match status" value="1"/>
</dbReference>
<name>A0A6J8E7K5_MYTCO</name>
<dbReference type="InterPro" id="IPR007110">
    <property type="entry name" value="Ig-like_dom"/>
</dbReference>
<dbReference type="EMBL" id="CACVKT020008586">
    <property type="protein sequence ID" value="CAC5416096.1"/>
    <property type="molecule type" value="Genomic_DNA"/>
</dbReference>
<dbReference type="Gene3D" id="2.60.40.10">
    <property type="entry name" value="Immunoglobulins"/>
    <property type="match status" value="1"/>
</dbReference>
<dbReference type="InterPro" id="IPR013098">
    <property type="entry name" value="Ig_I-set"/>
</dbReference>
<dbReference type="AlphaFoldDB" id="A0A6J8E7K5"/>
<dbReference type="InterPro" id="IPR013783">
    <property type="entry name" value="Ig-like_fold"/>
</dbReference>
<keyword evidence="3" id="KW-0732">Signal</keyword>
<evidence type="ECO:0000259" key="6">
    <source>
        <dbReference type="PROSITE" id="PS51034"/>
    </source>
</evidence>
<feature type="domain" description="EGF-like" evidence="4">
    <location>
        <begin position="31"/>
        <end position="67"/>
    </location>
</feature>
<evidence type="ECO:0000256" key="3">
    <source>
        <dbReference type="SAM" id="SignalP"/>
    </source>
</evidence>
<sequence>MDMAHNFILLLQVAVLLCVLVDSTSAHGADEANPCTSSHCQNGGTCRPDGQSFRCDCHEGYGGDFCNLDQPVTHHRVVIGDNVKLACYTNESMARPVDVEWFKSVDGNNTRVNLTADVSKYGGGTIYKRSLTIYRTNFDDTADYSCRTNNTAHVVNQEFHHVSVEGVKHECSSMNENLVRLNYIGVAIEVVFADQTNEECPFSPVDDKYDNFTLTVGLGNVNSTSNVSNACNFTKTSEDFFSGRVIVRRTMKGFDTTTDFALDVHCSYVITTNSMAQITTESKKVSAPVLQSQPSGPKSESSYSVEVRDYKGRPLRNPKRRSPVIFQAVMTPAGNDTAFTVSSCKIFSDDKKKIRNVLINGCGTGFPFKVTEGFTMRGTKGKSPIFKLFTLKRGHRLNIACNFFVCDGNCDGSSCQKT</sequence>
<dbReference type="Pfam" id="PF07679">
    <property type="entry name" value="I-set"/>
    <property type="match status" value="1"/>
</dbReference>